<evidence type="ECO:0000313" key="10">
    <source>
        <dbReference type="Proteomes" id="UP001065174"/>
    </source>
</evidence>
<keyword evidence="3 7" id="KW-0436">Ligase</keyword>
<dbReference type="HAMAP" id="MF_00120">
    <property type="entry name" value="GatA"/>
    <property type="match status" value="1"/>
</dbReference>
<feature type="active site" description="Acyl-ester intermediate" evidence="7">
    <location>
        <position position="176"/>
    </location>
</feature>
<gene>
    <name evidence="7 9" type="primary">gatA</name>
    <name evidence="9" type="ORF">N6H18_04785</name>
</gene>
<keyword evidence="4 7" id="KW-0547">Nucleotide-binding</keyword>
<evidence type="ECO:0000256" key="4">
    <source>
        <dbReference type="ARBA" id="ARBA00022741"/>
    </source>
</evidence>
<evidence type="ECO:0000259" key="8">
    <source>
        <dbReference type="Pfam" id="PF01425"/>
    </source>
</evidence>
<dbReference type="PANTHER" id="PTHR11895:SF7">
    <property type="entry name" value="GLUTAMYL-TRNA(GLN) AMIDOTRANSFERASE SUBUNIT A, MITOCHONDRIAL"/>
    <property type="match status" value="1"/>
</dbReference>
<dbReference type="EC" id="6.3.5.7" evidence="7"/>
<dbReference type="PANTHER" id="PTHR11895">
    <property type="entry name" value="TRANSAMIDASE"/>
    <property type="match status" value="1"/>
</dbReference>
<comment type="catalytic activity">
    <reaction evidence="7">
        <text>L-glutamyl-tRNA(Gln) + L-glutamine + ATP + H2O = L-glutaminyl-tRNA(Gln) + L-glutamate + ADP + phosphate + H(+)</text>
        <dbReference type="Rhea" id="RHEA:17521"/>
        <dbReference type="Rhea" id="RHEA-COMP:9681"/>
        <dbReference type="Rhea" id="RHEA-COMP:9684"/>
        <dbReference type="ChEBI" id="CHEBI:15377"/>
        <dbReference type="ChEBI" id="CHEBI:15378"/>
        <dbReference type="ChEBI" id="CHEBI:29985"/>
        <dbReference type="ChEBI" id="CHEBI:30616"/>
        <dbReference type="ChEBI" id="CHEBI:43474"/>
        <dbReference type="ChEBI" id="CHEBI:58359"/>
        <dbReference type="ChEBI" id="CHEBI:78520"/>
        <dbReference type="ChEBI" id="CHEBI:78521"/>
        <dbReference type="ChEBI" id="CHEBI:456216"/>
        <dbReference type="EC" id="6.3.5.7"/>
    </reaction>
</comment>
<evidence type="ECO:0000313" key="9">
    <source>
        <dbReference type="EMBL" id="UXP33264.1"/>
    </source>
</evidence>
<keyword evidence="6 7" id="KW-0648">Protein biosynthesis</keyword>
<protein>
    <recommendedName>
        <fullName evidence="2 7">Glutamyl-tRNA(Gln) amidotransferase subunit A</fullName>
        <shortName evidence="7">Glu-ADT subunit A</shortName>
        <ecNumber evidence="7">6.3.5.7</ecNumber>
    </recommendedName>
</protein>
<feature type="domain" description="Amidase" evidence="8">
    <location>
        <begin position="23"/>
        <end position="465"/>
    </location>
</feature>
<dbReference type="Pfam" id="PF01425">
    <property type="entry name" value="Amidase"/>
    <property type="match status" value="1"/>
</dbReference>
<evidence type="ECO:0000256" key="7">
    <source>
        <dbReference type="HAMAP-Rule" id="MF_00120"/>
    </source>
</evidence>
<dbReference type="NCBIfam" id="TIGR00132">
    <property type="entry name" value="gatA"/>
    <property type="match status" value="1"/>
</dbReference>
<comment type="similarity">
    <text evidence="7">Belongs to the amidase family. GatA subfamily.</text>
</comment>
<evidence type="ECO:0000256" key="3">
    <source>
        <dbReference type="ARBA" id="ARBA00022598"/>
    </source>
</evidence>
<comment type="subunit">
    <text evidence="1 7">Heterotrimer of A, B and C subunits.</text>
</comment>
<sequence length="478" mass="52416">MKSYHSLSQIRSDIQSGVIDCVELVKGYLANIEKKNKTLNALTEVYEQEALAQAAIVQEKINKGNAGRLAGMVVTIKDVYCHEGHFLHCGSKILEGFKSQFTATPIQRLLDEDAIIIGRNNCDEFAMGSSNENSYFGPVKNAANENKVPGGSSGGSAVAVQSDMCLVSIGSDTGGSVRQPASFCGIIGFKPSYGRISRHGLTAYASSFDCVGILSQSVEDSALVLEIIAGADEYDHTVSHLSVPAYSKAPTWSGTFSVVSFDNINTHKALNPAVQSSVNKVFDKIESSGNKIQKLNFDYLNYVLPTYYILTTAEASANLSRFDGVRYGYRSSSAKDLESMYKKSRSEGFGEEVIKRILLGAYVLSEGFYDAYYTKAQKVRRLIRDEMKKLFETNDFIIMPTAPTPAFDLNSHDRDPLQMYLEDIFTVQASLAGLPSISIPNGTDEHGMPIGIQIIGNSFEEEKLLSFSKYLQDHILES</sequence>
<dbReference type="Gene3D" id="3.90.1300.10">
    <property type="entry name" value="Amidase signature (AS) domain"/>
    <property type="match status" value="1"/>
</dbReference>
<keyword evidence="10" id="KW-1185">Reference proteome</keyword>
<dbReference type="InterPro" id="IPR000120">
    <property type="entry name" value="Amidase"/>
</dbReference>
<proteinExistence type="inferred from homology"/>
<reference evidence="9" key="1">
    <citation type="submission" date="2022-09" db="EMBL/GenBank/DDBJ databases">
        <title>Comparative genomics and taxonomic characterization of three novel marine species of genus Reichenbachiella exhibiting antioxidant and polysaccharide degradation activities.</title>
        <authorList>
            <person name="Muhammad N."/>
            <person name="Lee Y.-J."/>
            <person name="Ko J."/>
            <person name="Kim S.-G."/>
        </authorList>
    </citation>
    <scope>NUCLEOTIDE SEQUENCE</scope>
    <source>
        <strain evidence="9">BKB1-1</strain>
    </source>
</reference>
<feature type="active site" description="Charge relay system" evidence="7">
    <location>
        <position position="152"/>
    </location>
</feature>
<accession>A0ABY6CRX1</accession>
<feature type="active site" description="Charge relay system" evidence="7">
    <location>
        <position position="77"/>
    </location>
</feature>
<dbReference type="InterPro" id="IPR036928">
    <property type="entry name" value="AS_sf"/>
</dbReference>
<comment type="function">
    <text evidence="7">Allows the formation of correctly charged Gln-tRNA(Gln) through the transamidation of misacylated Glu-tRNA(Gln) in organisms which lack glutaminyl-tRNA synthetase. The reaction takes place in the presence of glutamine and ATP through an activated gamma-phospho-Glu-tRNA(Gln).</text>
</comment>
<dbReference type="SUPFAM" id="SSF75304">
    <property type="entry name" value="Amidase signature (AS) enzymes"/>
    <property type="match status" value="1"/>
</dbReference>
<organism evidence="9 10">
    <name type="scientific">Reichenbachiella agarivorans</name>
    <dbReference type="NCBI Taxonomy" id="2979464"/>
    <lineage>
        <taxon>Bacteria</taxon>
        <taxon>Pseudomonadati</taxon>
        <taxon>Bacteroidota</taxon>
        <taxon>Cytophagia</taxon>
        <taxon>Cytophagales</taxon>
        <taxon>Reichenbachiellaceae</taxon>
        <taxon>Reichenbachiella</taxon>
    </lineage>
</organism>
<keyword evidence="5 7" id="KW-0067">ATP-binding</keyword>
<dbReference type="Proteomes" id="UP001065174">
    <property type="component" value="Chromosome"/>
</dbReference>
<evidence type="ECO:0000256" key="2">
    <source>
        <dbReference type="ARBA" id="ARBA00014428"/>
    </source>
</evidence>
<evidence type="ECO:0000256" key="5">
    <source>
        <dbReference type="ARBA" id="ARBA00022840"/>
    </source>
</evidence>
<evidence type="ECO:0000256" key="1">
    <source>
        <dbReference type="ARBA" id="ARBA00011123"/>
    </source>
</evidence>
<evidence type="ECO:0000256" key="6">
    <source>
        <dbReference type="ARBA" id="ARBA00022917"/>
    </source>
</evidence>
<dbReference type="InterPro" id="IPR023631">
    <property type="entry name" value="Amidase_dom"/>
</dbReference>
<dbReference type="EMBL" id="CP106679">
    <property type="protein sequence ID" value="UXP33264.1"/>
    <property type="molecule type" value="Genomic_DNA"/>
</dbReference>
<name>A0ABY6CRX1_9BACT</name>
<dbReference type="RefSeq" id="WP_262310693.1">
    <property type="nucleotide sequence ID" value="NZ_CP106679.1"/>
</dbReference>
<dbReference type="InterPro" id="IPR004412">
    <property type="entry name" value="GatA"/>
</dbReference>